<dbReference type="PIRSF" id="PIRSF000190">
    <property type="entry name" value="Pyd_amn-ph_oxd"/>
    <property type="match status" value="1"/>
</dbReference>
<dbReference type="Gene3D" id="2.30.110.10">
    <property type="entry name" value="Electron Transport, Fmn-binding Protein, Chain A"/>
    <property type="match status" value="1"/>
</dbReference>
<protein>
    <submittedName>
        <fullName evidence="10">Pyridoxine/pyridoxamine 5'-phosphate oxidase</fullName>
        <ecNumber evidence="10">1.4.3.5</ecNumber>
    </submittedName>
</protein>
<organism evidence="10">
    <name type="scientific">uncultured organism</name>
    <dbReference type="NCBI Taxonomy" id="155900"/>
    <lineage>
        <taxon>unclassified sequences</taxon>
        <taxon>environmental samples</taxon>
    </lineage>
</organism>
<evidence type="ECO:0000313" key="10">
    <source>
        <dbReference type="EMBL" id="QEA04988.1"/>
    </source>
</evidence>
<evidence type="ECO:0000256" key="7">
    <source>
        <dbReference type="ARBA" id="ARBA00060587"/>
    </source>
</evidence>
<dbReference type="InterPro" id="IPR000659">
    <property type="entry name" value="Pyridox_Oxase"/>
</dbReference>
<dbReference type="GO" id="GO:0004733">
    <property type="term" value="F:pyridoxamine phosphate oxidase activity"/>
    <property type="evidence" value="ECO:0007669"/>
    <property type="project" value="UniProtKB-EC"/>
</dbReference>
<sequence length="197" mass="22697">MSDKTFERALAQFREWFDRARAHEAVGEPTAMTLATAGADGRPSARIVLLKQVDEDGFVFYTNTRSRKGRQLAENPVAALTFFWQPLLAQVLVEGPVKPVTDAEADAYFASRPRLSQIGAWASHQSEPLTTRAELDERVRHYEERYPDGEVPRPPHWSGYRLVPEMIEFWSGRNGRLHHRERFWCEDSAWHHTLLNP</sequence>
<evidence type="ECO:0000256" key="2">
    <source>
        <dbReference type="ARBA" id="ARBA00011738"/>
    </source>
</evidence>
<dbReference type="Pfam" id="PF10590">
    <property type="entry name" value="PNP_phzG_C"/>
    <property type="match status" value="1"/>
</dbReference>
<dbReference type="SUPFAM" id="SSF50475">
    <property type="entry name" value="FMN-binding split barrel"/>
    <property type="match status" value="1"/>
</dbReference>
<evidence type="ECO:0000259" key="9">
    <source>
        <dbReference type="Pfam" id="PF10590"/>
    </source>
</evidence>
<name>A0A5B8RAL8_9ZZZZ</name>
<dbReference type="EC" id="1.4.3.5" evidence="10"/>
<evidence type="ECO:0000256" key="1">
    <source>
        <dbReference type="ARBA" id="ARBA00001917"/>
    </source>
</evidence>
<dbReference type="InterPro" id="IPR019576">
    <property type="entry name" value="Pyridoxamine_oxidase_dimer_C"/>
</dbReference>
<evidence type="ECO:0000256" key="3">
    <source>
        <dbReference type="ARBA" id="ARBA00022630"/>
    </source>
</evidence>
<dbReference type="EMBL" id="MN079092">
    <property type="protein sequence ID" value="QEA04988.1"/>
    <property type="molecule type" value="Genomic_DNA"/>
</dbReference>
<dbReference type="NCBIfam" id="TIGR00558">
    <property type="entry name" value="pdxH"/>
    <property type="match status" value="1"/>
</dbReference>
<dbReference type="AlphaFoldDB" id="A0A5B8RAL8"/>
<dbReference type="FunFam" id="2.30.110.10:FF:000020">
    <property type="entry name" value="PNPO isoform 11"/>
    <property type="match status" value="1"/>
</dbReference>
<evidence type="ECO:0000259" key="8">
    <source>
        <dbReference type="Pfam" id="PF01243"/>
    </source>
</evidence>
<dbReference type="NCBIfam" id="NF004231">
    <property type="entry name" value="PRK05679.1"/>
    <property type="match status" value="1"/>
</dbReference>
<dbReference type="PANTHER" id="PTHR10851:SF0">
    <property type="entry name" value="PYRIDOXINE-5'-PHOSPHATE OXIDASE"/>
    <property type="match status" value="1"/>
</dbReference>
<dbReference type="PANTHER" id="PTHR10851">
    <property type="entry name" value="PYRIDOXINE-5-PHOSPHATE OXIDASE"/>
    <property type="match status" value="1"/>
</dbReference>
<evidence type="ECO:0000256" key="4">
    <source>
        <dbReference type="ARBA" id="ARBA00022643"/>
    </source>
</evidence>
<comment type="cofactor">
    <cofactor evidence="1">
        <name>FMN</name>
        <dbReference type="ChEBI" id="CHEBI:58210"/>
    </cofactor>
</comment>
<evidence type="ECO:0000256" key="6">
    <source>
        <dbReference type="ARBA" id="ARBA00023096"/>
    </source>
</evidence>
<proteinExistence type="inferred from homology"/>
<feature type="domain" description="Pyridoxine 5'-phosphate oxidase dimerisation C-terminal" evidence="9">
    <location>
        <begin position="157"/>
        <end position="197"/>
    </location>
</feature>
<keyword evidence="3" id="KW-0285">Flavoprotein</keyword>
<dbReference type="Pfam" id="PF01243">
    <property type="entry name" value="PNPOx_N"/>
    <property type="match status" value="1"/>
</dbReference>
<evidence type="ECO:0000256" key="5">
    <source>
        <dbReference type="ARBA" id="ARBA00023002"/>
    </source>
</evidence>
<comment type="pathway">
    <text evidence="7">Cofactor metabolism.</text>
</comment>
<feature type="domain" description="Pyridoxamine 5'-phosphate oxidase N-terminal" evidence="8">
    <location>
        <begin position="23"/>
        <end position="137"/>
    </location>
</feature>
<dbReference type="HAMAP" id="MF_01629">
    <property type="entry name" value="PdxH"/>
    <property type="match status" value="1"/>
</dbReference>
<keyword evidence="5 10" id="KW-0560">Oxidoreductase</keyword>
<keyword evidence="4" id="KW-0288">FMN</keyword>
<dbReference type="GO" id="GO:0010181">
    <property type="term" value="F:FMN binding"/>
    <property type="evidence" value="ECO:0007669"/>
    <property type="project" value="InterPro"/>
</dbReference>
<dbReference type="InterPro" id="IPR012349">
    <property type="entry name" value="Split_barrel_FMN-bd"/>
</dbReference>
<dbReference type="InterPro" id="IPR011576">
    <property type="entry name" value="Pyridox_Oxase_N"/>
</dbReference>
<gene>
    <name evidence="10" type="primary">pdxH</name>
    <name evidence="10" type="ORF">KBTEX_01306</name>
</gene>
<dbReference type="GO" id="GO:0008615">
    <property type="term" value="P:pyridoxine biosynthetic process"/>
    <property type="evidence" value="ECO:0007669"/>
    <property type="project" value="UniProtKB-KW"/>
</dbReference>
<keyword evidence="6" id="KW-0664">Pyridoxine biosynthesis</keyword>
<reference evidence="10" key="1">
    <citation type="submission" date="2019-06" db="EMBL/GenBank/DDBJ databases">
        <authorList>
            <person name="Murdoch R.W."/>
            <person name="Fathepure B."/>
        </authorList>
    </citation>
    <scope>NUCLEOTIDE SEQUENCE</scope>
</reference>
<accession>A0A5B8RAL8</accession>
<comment type="subunit">
    <text evidence="2">Homodimer.</text>
</comment>